<comment type="caution">
    <text evidence="3">The sequence shown here is derived from an EMBL/GenBank/DDBJ whole genome shotgun (WGS) entry which is preliminary data.</text>
</comment>
<dbReference type="AlphaFoldDB" id="A0A4Y4D2V2"/>
<dbReference type="RefSeq" id="WP_233438811.1">
    <property type="nucleotide sequence ID" value="NZ_BJNW01000013.1"/>
</dbReference>
<dbReference type="InterPro" id="IPR007712">
    <property type="entry name" value="RelE/ParE_toxin"/>
</dbReference>
<dbReference type="PANTHER" id="PTHR35601:SF1">
    <property type="entry name" value="TOXIN RELE"/>
    <property type="match status" value="1"/>
</dbReference>
<evidence type="ECO:0000313" key="4">
    <source>
        <dbReference type="Proteomes" id="UP000315730"/>
    </source>
</evidence>
<dbReference type="NCBIfam" id="TIGR02385">
    <property type="entry name" value="RelE_StbE"/>
    <property type="match status" value="1"/>
</dbReference>
<dbReference type="Gene3D" id="3.30.2310.20">
    <property type="entry name" value="RelE-like"/>
    <property type="match status" value="1"/>
</dbReference>
<keyword evidence="2" id="KW-1277">Toxin-antitoxin system</keyword>
<protein>
    <submittedName>
        <fullName evidence="3">RelE/StbE family addiction module toxin</fullName>
    </submittedName>
</protein>
<organism evidence="3 4">
    <name type="scientific">Kocuria varians</name>
    <name type="common">Micrococcus varians</name>
    <dbReference type="NCBI Taxonomy" id="1272"/>
    <lineage>
        <taxon>Bacteria</taxon>
        <taxon>Bacillati</taxon>
        <taxon>Actinomycetota</taxon>
        <taxon>Actinomycetes</taxon>
        <taxon>Micrococcales</taxon>
        <taxon>Micrococcaceae</taxon>
        <taxon>Kocuria</taxon>
    </lineage>
</organism>
<sequence>MIEFSETSLRALKKLDRQVARQITAYLRDVVSLDDPRAGGKGVTGNLAGLWRYRVGNYRVICEIHDEIVTIYVIDVQRRSSVCRG</sequence>
<name>A0A4Y4D2V2_KOCVA</name>
<dbReference type="Pfam" id="PF05016">
    <property type="entry name" value="ParE_toxin"/>
    <property type="match status" value="1"/>
</dbReference>
<evidence type="ECO:0000313" key="3">
    <source>
        <dbReference type="EMBL" id="GEC99511.1"/>
    </source>
</evidence>
<accession>A0A4Y4D2V2</accession>
<comment type="similarity">
    <text evidence="1">Belongs to the RelE toxin family.</text>
</comment>
<dbReference type="Proteomes" id="UP000315730">
    <property type="component" value="Unassembled WGS sequence"/>
</dbReference>
<gene>
    <name evidence="3" type="ORF">KVA01_16660</name>
</gene>
<dbReference type="InterPro" id="IPR035093">
    <property type="entry name" value="RelE/ParE_toxin_dom_sf"/>
</dbReference>
<evidence type="ECO:0000256" key="1">
    <source>
        <dbReference type="ARBA" id="ARBA00006226"/>
    </source>
</evidence>
<dbReference type="PANTHER" id="PTHR35601">
    <property type="entry name" value="TOXIN RELE"/>
    <property type="match status" value="1"/>
</dbReference>
<proteinExistence type="inferred from homology"/>
<reference evidence="3 4" key="1">
    <citation type="submission" date="2019-06" db="EMBL/GenBank/DDBJ databases">
        <title>Whole genome shotgun sequence of Kocuria varians NBRC 15358.</title>
        <authorList>
            <person name="Hosoyama A."/>
            <person name="Uohara A."/>
            <person name="Ohji S."/>
            <person name="Ichikawa N."/>
        </authorList>
    </citation>
    <scope>NUCLEOTIDE SEQUENCE [LARGE SCALE GENOMIC DNA]</scope>
    <source>
        <strain evidence="3 4">NBRC 15358</strain>
    </source>
</reference>
<dbReference type="SUPFAM" id="SSF143011">
    <property type="entry name" value="RelE-like"/>
    <property type="match status" value="1"/>
</dbReference>
<dbReference type="EMBL" id="BJNW01000013">
    <property type="protein sequence ID" value="GEC99511.1"/>
    <property type="molecule type" value="Genomic_DNA"/>
</dbReference>
<keyword evidence="4" id="KW-1185">Reference proteome</keyword>
<evidence type="ECO:0000256" key="2">
    <source>
        <dbReference type="ARBA" id="ARBA00022649"/>
    </source>
</evidence>